<dbReference type="FunCoup" id="E4XGE6">
    <property type="interactions" value="343"/>
</dbReference>
<evidence type="ECO:0000256" key="2">
    <source>
        <dbReference type="ARBA" id="ARBA00022490"/>
    </source>
</evidence>
<feature type="region of interest" description="Disordered" evidence="14">
    <location>
        <begin position="635"/>
        <end position="714"/>
    </location>
</feature>
<dbReference type="Gene3D" id="3.40.850.10">
    <property type="entry name" value="Kinesin motor domain"/>
    <property type="match status" value="1"/>
</dbReference>
<dbReference type="FunFam" id="3.40.850.10:FF:000029">
    <property type="entry name" value="Kinesin-like protein KIF17"/>
    <property type="match status" value="1"/>
</dbReference>
<evidence type="ECO:0000256" key="10">
    <source>
        <dbReference type="ARBA" id="ARBA00062719"/>
    </source>
</evidence>
<feature type="binding site" evidence="11">
    <location>
        <begin position="97"/>
        <end position="104"/>
    </location>
    <ligand>
        <name>ATP</name>
        <dbReference type="ChEBI" id="CHEBI:30616"/>
    </ligand>
</feature>
<dbReference type="OrthoDB" id="3176171at2759"/>
<dbReference type="GO" id="GO:0005524">
    <property type="term" value="F:ATP binding"/>
    <property type="evidence" value="ECO:0007669"/>
    <property type="project" value="UniProtKB-UniRule"/>
</dbReference>
<keyword evidence="5 11" id="KW-0067">ATP-binding</keyword>
<evidence type="ECO:0000256" key="14">
    <source>
        <dbReference type="SAM" id="MobiDB-lite"/>
    </source>
</evidence>
<keyword evidence="8" id="KW-0206">Cytoskeleton</keyword>
<dbReference type="GO" id="GO:0007018">
    <property type="term" value="P:microtubule-based movement"/>
    <property type="evidence" value="ECO:0007669"/>
    <property type="project" value="InterPro"/>
</dbReference>
<dbReference type="SUPFAM" id="SSF52540">
    <property type="entry name" value="P-loop containing nucleoside triphosphate hydrolases"/>
    <property type="match status" value="1"/>
</dbReference>
<organism evidence="16">
    <name type="scientific">Oikopleura dioica</name>
    <name type="common">Tunicate</name>
    <dbReference type="NCBI Taxonomy" id="34765"/>
    <lineage>
        <taxon>Eukaryota</taxon>
        <taxon>Metazoa</taxon>
        <taxon>Chordata</taxon>
        <taxon>Tunicata</taxon>
        <taxon>Appendicularia</taxon>
        <taxon>Copelata</taxon>
        <taxon>Oikopleuridae</taxon>
        <taxon>Oikopleura</taxon>
    </lineage>
</organism>
<sequence>MGKRDDDCVRVLVRCRPMSEKEKQQGHKQIVQIDQKICQLSITNPKVHNADAERTRTFTFDSVYGQESTQEELYEENFRGLVSSVLTGFNGTVFAYGQTGTGKTFTMEGVRTDNELKGMIPRAFDHIFTHISRTKDEQYLVRASYLEIYQEDIRDLLSKDQTKKLALKERSDTGVQVKDLLSYVVKNVADIEHVMNVGNQNRSVGATNMNEHSSRSHAIFTINIECSSKNALGEDHIRVGRLNMVDLAGSERQAKTGAAGQRLKEATKINLSLSALGNVISALVDGRGHIPYRDSKLTRLLQDSLGGNAKTIMIANLGPANFNYDETITTLRYANRAKSIKNIPKINEDPKDAMLREFQEEIEKLKHKLAGRGGIPGGMTEEEILELKKKEIQEAKHQTEEEKAKLIKEAKKKAKELEKQKENQKLMEKKLKTMQEKLLIGGVTILDRTTQQEKELEVKRAELAEQRLKEREIEQKLEEVAEKEEDARENFNTLQQEVDIKTRKLKKIYSKLQNTKAEIDEIQEEHRNRMRELEQNLDQLMRESKLCSVFLDNFIQPSDVEKIEKRAYLDKDKDIWRLKPLASGMDTMLKRPVSALGNKRPLSRFSREMAMEEPTNPRYRCDNILILELELPTRTTRDWEGPDPDGQGLLSLENGGEPEADEMIIQASPGVFRSSVSNRQKSSKSQRSAPKSSREHGSLKSSENFPKSRGLVPR</sequence>
<keyword evidence="4 11" id="KW-0547">Nucleotide-binding</keyword>
<evidence type="ECO:0000256" key="13">
    <source>
        <dbReference type="SAM" id="Coils"/>
    </source>
</evidence>
<reference evidence="16" key="1">
    <citation type="journal article" date="2010" name="Science">
        <title>Plasticity of animal genome architecture unmasked by rapid evolution of a pelagic tunicate.</title>
        <authorList>
            <person name="Denoeud F."/>
            <person name="Henriet S."/>
            <person name="Mungpakdee S."/>
            <person name="Aury J.M."/>
            <person name="Da Silva C."/>
            <person name="Brinkmann H."/>
            <person name="Mikhaleva J."/>
            <person name="Olsen L.C."/>
            <person name="Jubin C."/>
            <person name="Canestro C."/>
            <person name="Bouquet J.M."/>
            <person name="Danks G."/>
            <person name="Poulain J."/>
            <person name="Campsteijn C."/>
            <person name="Adamski M."/>
            <person name="Cross I."/>
            <person name="Yadetie F."/>
            <person name="Muffato M."/>
            <person name="Louis A."/>
            <person name="Butcher S."/>
            <person name="Tsagkogeorga G."/>
            <person name="Konrad A."/>
            <person name="Singh S."/>
            <person name="Jensen M.F."/>
            <person name="Cong E.H."/>
            <person name="Eikeseth-Otteraa H."/>
            <person name="Noel B."/>
            <person name="Anthouard V."/>
            <person name="Porcel B.M."/>
            <person name="Kachouri-Lafond R."/>
            <person name="Nishino A."/>
            <person name="Ugolini M."/>
            <person name="Chourrout P."/>
            <person name="Nishida H."/>
            <person name="Aasland R."/>
            <person name="Huzurbazar S."/>
            <person name="Westhof E."/>
            <person name="Delsuc F."/>
            <person name="Lehrach H."/>
            <person name="Reinhardt R."/>
            <person name="Weissenbach J."/>
            <person name="Roy S.W."/>
            <person name="Artiguenave F."/>
            <person name="Postlethwait J.H."/>
            <person name="Manak J.R."/>
            <person name="Thompson E.M."/>
            <person name="Jaillon O."/>
            <person name="Du Pasquier L."/>
            <person name="Boudinot P."/>
            <person name="Liberles D.A."/>
            <person name="Volff J.N."/>
            <person name="Philippe H."/>
            <person name="Lenhard B."/>
            <person name="Roest Crollius H."/>
            <person name="Wincker P."/>
            <person name="Chourrout D."/>
        </authorList>
    </citation>
    <scope>NUCLEOTIDE SEQUENCE [LARGE SCALE GENOMIC DNA]</scope>
</reference>
<dbReference type="InterPro" id="IPR036961">
    <property type="entry name" value="Kinesin_motor_dom_sf"/>
</dbReference>
<name>E4XGE6_OIKDI</name>
<proteinExistence type="inferred from homology"/>
<feature type="domain" description="Kinesin motor" evidence="15">
    <location>
        <begin position="8"/>
        <end position="340"/>
    </location>
</feature>
<comment type="subunit">
    <text evidence="10">Homodimer. Interacts with APBA1 (via PDZ domain); the interaction is direct and is required for association of KIF17 with the cargo that is to be transported. Interacts with IFT B complex components IFT52 and IFT57. Interacts with IFT70B. Interacts with PIWIL1. Interacts with TBATA.</text>
</comment>
<dbReference type="InterPro" id="IPR027640">
    <property type="entry name" value="Kinesin-like_fam"/>
</dbReference>
<dbReference type="InterPro" id="IPR001752">
    <property type="entry name" value="Kinesin_motor_dom"/>
</dbReference>
<keyword evidence="6 13" id="KW-0175">Coiled coil</keyword>
<dbReference type="AlphaFoldDB" id="E4XGE6"/>
<dbReference type="GO" id="GO:0008017">
    <property type="term" value="F:microtubule binding"/>
    <property type="evidence" value="ECO:0007669"/>
    <property type="project" value="InterPro"/>
</dbReference>
<dbReference type="PANTHER" id="PTHR47969:SF21">
    <property type="entry name" value="KINESIN-LIKE PROTEIN"/>
    <property type="match status" value="1"/>
</dbReference>
<dbReference type="InterPro" id="IPR027417">
    <property type="entry name" value="P-loop_NTPase"/>
</dbReference>
<gene>
    <name evidence="16" type="ORF">GSOID_T00010555001</name>
</gene>
<evidence type="ECO:0000256" key="9">
    <source>
        <dbReference type="ARBA" id="ARBA00059114"/>
    </source>
</evidence>
<evidence type="ECO:0000313" key="17">
    <source>
        <dbReference type="Proteomes" id="UP000001307"/>
    </source>
</evidence>
<feature type="compositionally biased region" description="Low complexity" evidence="14">
    <location>
        <begin position="673"/>
        <end position="691"/>
    </location>
</feature>
<dbReference type="PROSITE" id="PS50067">
    <property type="entry name" value="KINESIN_MOTOR_2"/>
    <property type="match status" value="1"/>
</dbReference>
<dbReference type="InParanoid" id="E4XGE6"/>
<evidence type="ECO:0000256" key="5">
    <source>
        <dbReference type="ARBA" id="ARBA00022840"/>
    </source>
</evidence>
<evidence type="ECO:0000256" key="3">
    <source>
        <dbReference type="ARBA" id="ARBA00022701"/>
    </source>
</evidence>
<comment type="subcellular location">
    <subcellularLocation>
        <location evidence="1">Cytoplasm</location>
        <location evidence="1">Cytoskeleton</location>
    </subcellularLocation>
</comment>
<evidence type="ECO:0000259" key="15">
    <source>
        <dbReference type="PROSITE" id="PS50067"/>
    </source>
</evidence>
<evidence type="ECO:0000256" key="1">
    <source>
        <dbReference type="ARBA" id="ARBA00004245"/>
    </source>
</evidence>
<dbReference type="PANTHER" id="PTHR47969">
    <property type="entry name" value="CHROMOSOME-ASSOCIATED KINESIN KIF4A-RELATED"/>
    <property type="match status" value="1"/>
</dbReference>
<evidence type="ECO:0000313" key="16">
    <source>
        <dbReference type="EMBL" id="CBY09744.1"/>
    </source>
</evidence>
<keyword evidence="7 11" id="KW-0505">Motor protein</keyword>
<comment type="function">
    <text evidence="9">Dendrite-specific motor protein which, in association with the Apba1-containing complex (LIN-10-LIN-2-LIN-7 complex), transports vesicles containing N-methyl-D-aspartate (NMDA) receptor subunit NR2B along microtubules.</text>
</comment>
<dbReference type="GO" id="GO:0003777">
    <property type="term" value="F:microtubule motor activity"/>
    <property type="evidence" value="ECO:0007669"/>
    <property type="project" value="InterPro"/>
</dbReference>
<dbReference type="InterPro" id="IPR019821">
    <property type="entry name" value="Kinesin_motor_CS"/>
</dbReference>
<dbReference type="PROSITE" id="PS00411">
    <property type="entry name" value="KINESIN_MOTOR_1"/>
    <property type="match status" value="1"/>
</dbReference>
<keyword evidence="2" id="KW-0963">Cytoplasm</keyword>
<evidence type="ECO:0000256" key="7">
    <source>
        <dbReference type="ARBA" id="ARBA00023175"/>
    </source>
</evidence>
<dbReference type="PRINTS" id="PR00380">
    <property type="entry name" value="KINESINHEAVY"/>
</dbReference>
<dbReference type="SMART" id="SM00129">
    <property type="entry name" value="KISc"/>
    <property type="match status" value="1"/>
</dbReference>
<protein>
    <recommendedName>
        <fullName evidence="12">Kinesin-like protein</fullName>
    </recommendedName>
</protein>
<dbReference type="Proteomes" id="UP000001307">
    <property type="component" value="Unassembled WGS sequence"/>
</dbReference>
<keyword evidence="3 12" id="KW-0493">Microtubule</keyword>
<evidence type="ECO:0000256" key="12">
    <source>
        <dbReference type="RuleBase" id="RU000394"/>
    </source>
</evidence>
<keyword evidence="17" id="KW-1185">Reference proteome</keyword>
<evidence type="ECO:0000256" key="8">
    <source>
        <dbReference type="ARBA" id="ARBA00023212"/>
    </source>
</evidence>
<evidence type="ECO:0000256" key="6">
    <source>
        <dbReference type="ARBA" id="ARBA00023054"/>
    </source>
</evidence>
<comment type="similarity">
    <text evidence="11 12">Belongs to the TRAFAC class myosin-kinesin ATPase superfamily. Kinesin family.</text>
</comment>
<accession>E4XGE6</accession>
<evidence type="ECO:0000256" key="4">
    <source>
        <dbReference type="ARBA" id="ARBA00022741"/>
    </source>
</evidence>
<dbReference type="EMBL" id="FN653047">
    <property type="protein sequence ID" value="CBY09744.1"/>
    <property type="molecule type" value="Genomic_DNA"/>
</dbReference>
<dbReference type="GO" id="GO:0005874">
    <property type="term" value="C:microtubule"/>
    <property type="evidence" value="ECO:0007669"/>
    <property type="project" value="UniProtKB-KW"/>
</dbReference>
<evidence type="ECO:0000256" key="11">
    <source>
        <dbReference type="PROSITE-ProRule" id="PRU00283"/>
    </source>
</evidence>
<dbReference type="Pfam" id="PF00225">
    <property type="entry name" value="Kinesin"/>
    <property type="match status" value="1"/>
</dbReference>
<feature type="coiled-coil region" evidence="13">
    <location>
        <begin position="382"/>
        <end position="543"/>
    </location>
</feature>